<comment type="similarity">
    <text evidence="3">Belongs to the misato family.</text>
</comment>
<evidence type="ECO:0000256" key="2">
    <source>
        <dbReference type="ARBA" id="ARBA00004173"/>
    </source>
</evidence>
<evidence type="ECO:0000313" key="10">
    <source>
        <dbReference type="Proteomes" id="UP000092321"/>
    </source>
</evidence>
<accession>A0A1B7TH80</accession>
<name>A0A1B7TH80_9ASCO</name>
<dbReference type="PANTHER" id="PTHR13391">
    <property type="entry name" value="MITOCHONDRIAL DISTRIBUTION REGULATOR MISATO"/>
    <property type="match status" value="1"/>
</dbReference>
<evidence type="ECO:0000256" key="5">
    <source>
        <dbReference type="ARBA" id="ARBA00022030"/>
    </source>
</evidence>
<dbReference type="Proteomes" id="UP000092321">
    <property type="component" value="Unassembled WGS sequence"/>
</dbReference>
<dbReference type="GO" id="GO:0007005">
    <property type="term" value="P:mitochondrion organization"/>
    <property type="evidence" value="ECO:0007669"/>
    <property type="project" value="InterPro"/>
</dbReference>
<dbReference type="InterPro" id="IPR029209">
    <property type="entry name" value="DML1/Misato_tubulin"/>
</dbReference>
<dbReference type="InterPro" id="IPR019605">
    <property type="entry name" value="Misato_II_tubulin-like"/>
</dbReference>
<evidence type="ECO:0000259" key="8">
    <source>
        <dbReference type="Pfam" id="PF14881"/>
    </source>
</evidence>
<dbReference type="OrthoDB" id="271881at2759"/>
<keyword evidence="6" id="KW-0496">Mitochondrion</keyword>
<evidence type="ECO:0000259" key="7">
    <source>
        <dbReference type="Pfam" id="PF10644"/>
    </source>
</evidence>
<evidence type="ECO:0000256" key="3">
    <source>
        <dbReference type="ARBA" id="ARBA00008507"/>
    </source>
</evidence>
<dbReference type="AlphaFoldDB" id="A0A1B7TH80"/>
<evidence type="ECO:0000256" key="4">
    <source>
        <dbReference type="ARBA" id="ARBA00014097"/>
    </source>
</evidence>
<proteinExistence type="inferred from homology"/>
<comment type="function">
    <text evidence="1">Involved in the partitioning of the mitochondrial organelle and mitochondrial DNA (mtDNA) inheritance.</text>
</comment>
<dbReference type="SUPFAM" id="SSF52490">
    <property type="entry name" value="Tubulin nucleotide-binding domain-like"/>
    <property type="match status" value="1"/>
</dbReference>
<evidence type="ECO:0000256" key="6">
    <source>
        <dbReference type="ARBA" id="ARBA00023128"/>
    </source>
</evidence>
<protein>
    <recommendedName>
        <fullName evidence="4">Protein DML1</fullName>
    </recommendedName>
    <alternativeName>
        <fullName evidence="5">Protein dml1</fullName>
    </alternativeName>
</protein>
<comment type="caution">
    <text evidence="9">The sequence shown here is derived from an EMBL/GenBank/DDBJ whole genome shotgun (WGS) entry which is preliminary data.</text>
</comment>
<feature type="domain" description="DML1/Misato tubulin" evidence="8">
    <location>
        <begin position="211"/>
        <end position="330"/>
    </location>
</feature>
<comment type="subcellular location">
    <subcellularLocation>
        <location evidence="2">Mitochondrion</location>
    </subcellularLocation>
</comment>
<dbReference type="GO" id="GO:0005739">
    <property type="term" value="C:mitochondrion"/>
    <property type="evidence" value="ECO:0007669"/>
    <property type="project" value="UniProtKB-SubCell"/>
</dbReference>
<dbReference type="InterPro" id="IPR036525">
    <property type="entry name" value="Tubulin/FtsZ_GTPase_sf"/>
</dbReference>
<dbReference type="InterPro" id="IPR049942">
    <property type="entry name" value="DML1/Misato"/>
</dbReference>
<keyword evidence="10" id="KW-1185">Reference proteome</keyword>
<gene>
    <name evidence="9" type="ORF">HANVADRAFT_51816</name>
</gene>
<dbReference type="Pfam" id="PF14881">
    <property type="entry name" value="Tubulin_3"/>
    <property type="match status" value="1"/>
</dbReference>
<feature type="domain" description="Misato Segment II tubulin-like" evidence="7">
    <location>
        <begin position="7"/>
        <end position="114"/>
    </location>
</feature>
<dbReference type="EMBL" id="LXPE01000005">
    <property type="protein sequence ID" value="OBA28102.1"/>
    <property type="molecule type" value="Genomic_DNA"/>
</dbReference>
<dbReference type="Gene3D" id="3.40.50.1440">
    <property type="entry name" value="Tubulin/FtsZ, GTPase domain"/>
    <property type="match status" value="1"/>
</dbReference>
<dbReference type="Pfam" id="PF10644">
    <property type="entry name" value="Misat_Tub_SegII"/>
    <property type="match status" value="1"/>
</dbReference>
<evidence type="ECO:0000313" key="9">
    <source>
        <dbReference type="EMBL" id="OBA28102.1"/>
    </source>
</evidence>
<sequence length="528" mass="62215">MTSNDQEFINVGISHTANHLLTQFYNIEESILHQQRNLKDCRVSHNVNLDVKTDKLRKLAYYTPRSILFDTQNSGNYSSNWNGNNINESDIMGYEKIETSNDKINKSDFQKNLDAGKLPKTIKQIEEGEQEKEEDNKDSEQPEGFNYWTDYNKFLLKPENLLISEDWYHNNHSIDNTRIPINLPTNQQSNDEETYVKHFLHPESGKNEYDNKKYELWDDKFHHWLERCDNFRHFNLISEFDTSWGYLNNELLQDIRDEFPKISLFQYSLSCKDTSKLNLSQSSKTSMFMNNIINTVECLENISLLLPLSYKSDSKQSFDYTSQQSLVFQTINSIFDKTNDRLTPEELIRRLVFNNNSSISQQKILSNITVNKNIEFNHITNFNIPKNFQHGKFKTWKLKEDDDKNNIHIFGSVDIKKSNNSSNQEVINTYKLDKNYLNTFPTQNSFIDIDQLNLAITNSKKFTNVLKYWLNYTVKNKNYLRNLLSLDSDYLDEIIEMQHSLIKSYNLGRSYLDVEGFSISDEEDSDFD</sequence>
<reference evidence="10" key="1">
    <citation type="journal article" date="2016" name="Proc. Natl. Acad. Sci. U.S.A.">
        <title>Comparative genomics of biotechnologically important yeasts.</title>
        <authorList>
            <person name="Riley R."/>
            <person name="Haridas S."/>
            <person name="Wolfe K.H."/>
            <person name="Lopes M.R."/>
            <person name="Hittinger C.T."/>
            <person name="Goeker M."/>
            <person name="Salamov A.A."/>
            <person name="Wisecaver J.H."/>
            <person name="Long T.M."/>
            <person name="Calvey C.H."/>
            <person name="Aerts A.L."/>
            <person name="Barry K.W."/>
            <person name="Choi C."/>
            <person name="Clum A."/>
            <person name="Coughlan A.Y."/>
            <person name="Deshpande S."/>
            <person name="Douglass A.P."/>
            <person name="Hanson S.J."/>
            <person name="Klenk H.-P."/>
            <person name="LaButti K.M."/>
            <person name="Lapidus A."/>
            <person name="Lindquist E.A."/>
            <person name="Lipzen A.M."/>
            <person name="Meier-Kolthoff J.P."/>
            <person name="Ohm R.A."/>
            <person name="Otillar R.P."/>
            <person name="Pangilinan J.L."/>
            <person name="Peng Y."/>
            <person name="Rokas A."/>
            <person name="Rosa C.A."/>
            <person name="Scheuner C."/>
            <person name="Sibirny A.A."/>
            <person name="Slot J.C."/>
            <person name="Stielow J.B."/>
            <person name="Sun H."/>
            <person name="Kurtzman C.P."/>
            <person name="Blackwell M."/>
            <person name="Grigoriev I.V."/>
            <person name="Jeffries T.W."/>
        </authorList>
    </citation>
    <scope>NUCLEOTIDE SEQUENCE [LARGE SCALE GENOMIC DNA]</scope>
    <source>
        <strain evidence="10">NRRL Y-1626</strain>
    </source>
</reference>
<dbReference type="PANTHER" id="PTHR13391:SF0">
    <property type="entry name" value="PROTEIN MISATO HOMOLOG 1"/>
    <property type="match status" value="1"/>
</dbReference>
<evidence type="ECO:0000256" key="1">
    <source>
        <dbReference type="ARBA" id="ARBA00003757"/>
    </source>
</evidence>
<organism evidence="9 10">
    <name type="scientific">Hanseniaspora valbyensis NRRL Y-1626</name>
    <dbReference type="NCBI Taxonomy" id="766949"/>
    <lineage>
        <taxon>Eukaryota</taxon>
        <taxon>Fungi</taxon>
        <taxon>Dikarya</taxon>
        <taxon>Ascomycota</taxon>
        <taxon>Saccharomycotina</taxon>
        <taxon>Saccharomycetes</taxon>
        <taxon>Saccharomycodales</taxon>
        <taxon>Saccharomycodaceae</taxon>
        <taxon>Hanseniaspora</taxon>
    </lineage>
</organism>